<sequence>MLTVYFCLCILHRTLPVLLSSCCFHTPLPLSEKDSARSSLSPLCSRNYRSCDHLHKKRKEERLGHSLYTCPGKSYAILFQHIDEVHLRPTLRTSSSQAKNFYLFRFFIHISARQG</sequence>
<accession>A0ABN9HBV8</accession>
<evidence type="ECO:0008006" key="4">
    <source>
        <dbReference type="Google" id="ProtNLM"/>
    </source>
</evidence>
<comment type="caution">
    <text evidence="2">The sequence shown here is derived from an EMBL/GenBank/DDBJ whole genome shotgun (WGS) entry which is preliminary data.</text>
</comment>
<keyword evidence="3" id="KW-1185">Reference proteome</keyword>
<organism evidence="2 3">
    <name type="scientific">Staurois parvus</name>
    <dbReference type="NCBI Taxonomy" id="386267"/>
    <lineage>
        <taxon>Eukaryota</taxon>
        <taxon>Metazoa</taxon>
        <taxon>Chordata</taxon>
        <taxon>Craniata</taxon>
        <taxon>Vertebrata</taxon>
        <taxon>Euteleostomi</taxon>
        <taxon>Amphibia</taxon>
        <taxon>Batrachia</taxon>
        <taxon>Anura</taxon>
        <taxon>Neobatrachia</taxon>
        <taxon>Ranoidea</taxon>
        <taxon>Ranidae</taxon>
        <taxon>Staurois</taxon>
    </lineage>
</organism>
<evidence type="ECO:0000313" key="3">
    <source>
        <dbReference type="Proteomes" id="UP001162483"/>
    </source>
</evidence>
<feature type="chain" id="PRO_5045985623" description="Secreted protein" evidence="1">
    <location>
        <begin position="17"/>
        <end position="115"/>
    </location>
</feature>
<evidence type="ECO:0000256" key="1">
    <source>
        <dbReference type="SAM" id="SignalP"/>
    </source>
</evidence>
<dbReference type="EMBL" id="CATNWA010020649">
    <property type="protein sequence ID" value="CAI9619301.1"/>
    <property type="molecule type" value="Genomic_DNA"/>
</dbReference>
<name>A0ABN9HBV8_9NEOB</name>
<protein>
    <recommendedName>
        <fullName evidence="4">Secreted protein</fullName>
    </recommendedName>
</protein>
<dbReference type="Proteomes" id="UP001162483">
    <property type="component" value="Unassembled WGS sequence"/>
</dbReference>
<reference evidence="2" key="1">
    <citation type="submission" date="2023-05" db="EMBL/GenBank/DDBJ databases">
        <authorList>
            <person name="Stuckert A."/>
        </authorList>
    </citation>
    <scope>NUCLEOTIDE SEQUENCE</scope>
</reference>
<proteinExistence type="predicted"/>
<gene>
    <name evidence="2" type="ORF">SPARVUS_LOCUS15816222</name>
</gene>
<feature type="signal peptide" evidence="1">
    <location>
        <begin position="1"/>
        <end position="16"/>
    </location>
</feature>
<evidence type="ECO:0000313" key="2">
    <source>
        <dbReference type="EMBL" id="CAI9619301.1"/>
    </source>
</evidence>
<keyword evidence="1" id="KW-0732">Signal</keyword>